<dbReference type="InterPro" id="IPR003938">
    <property type="entry name" value="K_chnl_volt-dep_EAG/ELK/ERG"/>
</dbReference>
<dbReference type="GO" id="GO:0042391">
    <property type="term" value="P:regulation of membrane potential"/>
    <property type="evidence" value="ECO:0007669"/>
    <property type="project" value="TreeGrafter"/>
</dbReference>
<evidence type="ECO:0000256" key="1">
    <source>
        <dbReference type="ARBA" id="ARBA00004141"/>
    </source>
</evidence>
<comment type="subcellular location">
    <subcellularLocation>
        <location evidence="1">Membrane</location>
        <topology evidence="1">Multi-pass membrane protein</topology>
    </subcellularLocation>
</comment>
<sequence length="268" mass="30330">MPLHIFTDFGVFPNDNLNISPLEAVWDWIVLLLVLYTAVFTPYVAAFLLNEDETRAKLNQDSLTRNRNADANTADPLVIIDLIVDVMFIADILINFRTTYLHTGEVITDPQKIAINYVKARLLRLLRVARRVDQYSEYGAAVLLLLMATFTLIAHWLACIFYAIAYVERENLHAPISWLDFLGEKAGRPYMKNDSTSGPDIRSKYITALYFTFTSLTSIGFGNVAPNTNAEKIFSIFAMMLGCKYSRTKTRCPLLRPFVVPRLATSGD</sequence>
<organism evidence="7 8">
    <name type="scientific">Paralvinella palmiformis</name>
    <dbReference type="NCBI Taxonomy" id="53620"/>
    <lineage>
        <taxon>Eukaryota</taxon>
        <taxon>Metazoa</taxon>
        <taxon>Spiralia</taxon>
        <taxon>Lophotrochozoa</taxon>
        <taxon>Annelida</taxon>
        <taxon>Polychaeta</taxon>
        <taxon>Sedentaria</taxon>
        <taxon>Canalipalpata</taxon>
        <taxon>Terebellida</taxon>
        <taxon>Terebelliformia</taxon>
        <taxon>Alvinellidae</taxon>
        <taxon>Paralvinella</taxon>
    </lineage>
</organism>
<keyword evidence="8" id="KW-1185">Reference proteome</keyword>
<evidence type="ECO:0000313" key="7">
    <source>
        <dbReference type="EMBL" id="KAK2158310.1"/>
    </source>
</evidence>
<proteinExistence type="predicted"/>
<gene>
    <name evidence="7" type="ORF">LSH36_173g06044</name>
</gene>
<feature type="domain" description="Ion transport" evidence="6">
    <location>
        <begin position="25"/>
        <end position="109"/>
    </location>
</feature>
<name>A0AAD9JU80_9ANNE</name>
<dbReference type="Proteomes" id="UP001208570">
    <property type="component" value="Unassembled WGS sequence"/>
</dbReference>
<evidence type="ECO:0000313" key="8">
    <source>
        <dbReference type="Proteomes" id="UP001208570"/>
    </source>
</evidence>
<reference evidence="7" key="1">
    <citation type="journal article" date="2023" name="Mol. Biol. Evol.">
        <title>Third-Generation Sequencing Reveals the Adaptive Role of the Epigenome in Three Deep-Sea Polychaetes.</title>
        <authorList>
            <person name="Perez M."/>
            <person name="Aroh O."/>
            <person name="Sun Y."/>
            <person name="Lan Y."/>
            <person name="Juniper S.K."/>
            <person name="Young C.R."/>
            <person name="Angers B."/>
            <person name="Qian P.Y."/>
        </authorList>
    </citation>
    <scope>NUCLEOTIDE SEQUENCE</scope>
    <source>
        <strain evidence="7">P08H-3</strain>
    </source>
</reference>
<evidence type="ECO:0000256" key="4">
    <source>
        <dbReference type="ARBA" id="ARBA00023136"/>
    </source>
</evidence>
<feature type="transmembrane region" description="Helical" evidence="5">
    <location>
        <begin position="140"/>
        <end position="167"/>
    </location>
</feature>
<feature type="domain" description="Ion transport" evidence="6">
    <location>
        <begin position="121"/>
        <end position="241"/>
    </location>
</feature>
<accession>A0AAD9JU80</accession>
<dbReference type="AlphaFoldDB" id="A0AAD9JU80"/>
<evidence type="ECO:0000256" key="2">
    <source>
        <dbReference type="ARBA" id="ARBA00022692"/>
    </source>
</evidence>
<dbReference type="Pfam" id="PF00520">
    <property type="entry name" value="Ion_trans"/>
    <property type="match status" value="2"/>
</dbReference>
<dbReference type="GO" id="GO:0005242">
    <property type="term" value="F:inward rectifier potassium channel activity"/>
    <property type="evidence" value="ECO:0007669"/>
    <property type="project" value="TreeGrafter"/>
</dbReference>
<comment type="caution">
    <text evidence="7">The sequence shown here is derived from an EMBL/GenBank/DDBJ whole genome shotgun (WGS) entry which is preliminary data.</text>
</comment>
<dbReference type="Gene3D" id="1.10.287.70">
    <property type="match status" value="1"/>
</dbReference>
<keyword evidence="4 5" id="KW-0472">Membrane</keyword>
<evidence type="ECO:0000259" key="6">
    <source>
        <dbReference type="Pfam" id="PF00520"/>
    </source>
</evidence>
<keyword evidence="2 5" id="KW-0812">Transmembrane</keyword>
<protein>
    <recommendedName>
        <fullName evidence="6">Ion transport domain-containing protein</fullName>
    </recommendedName>
</protein>
<evidence type="ECO:0000256" key="3">
    <source>
        <dbReference type="ARBA" id="ARBA00022989"/>
    </source>
</evidence>
<dbReference type="InterPro" id="IPR050818">
    <property type="entry name" value="KCNH_animal-type"/>
</dbReference>
<feature type="transmembrane region" description="Helical" evidence="5">
    <location>
        <begin position="28"/>
        <end position="49"/>
    </location>
</feature>
<dbReference type="PANTHER" id="PTHR10217:SF548">
    <property type="entry name" value="GH12235P"/>
    <property type="match status" value="1"/>
</dbReference>
<dbReference type="GO" id="GO:0005886">
    <property type="term" value="C:plasma membrane"/>
    <property type="evidence" value="ECO:0007669"/>
    <property type="project" value="TreeGrafter"/>
</dbReference>
<dbReference type="SUPFAM" id="SSF81324">
    <property type="entry name" value="Voltage-gated potassium channels"/>
    <property type="match status" value="1"/>
</dbReference>
<dbReference type="PANTHER" id="PTHR10217">
    <property type="entry name" value="VOLTAGE AND LIGAND GATED POTASSIUM CHANNEL"/>
    <property type="match status" value="1"/>
</dbReference>
<dbReference type="EMBL" id="JAODUP010000173">
    <property type="protein sequence ID" value="KAK2158310.1"/>
    <property type="molecule type" value="Genomic_DNA"/>
</dbReference>
<dbReference type="InterPro" id="IPR005821">
    <property type="entry name" value="Ion_trans_dom"/>
</dbReference>
<keyword evidence="3 5" id="KW-1133">Transmembrane helix</keyword>
<evidence type="ECO:0000256" key="5">
    <source>
        <dbReference type="SAM" id="Phobius"/>
    </source>
</evidence>
<dbReference type="PRINTS" id="PR01463">
    <property type="entry name" value="EAGCHANLFMLY"/>
</dbReference>